<gene>
    <name evidence="2" type="ORF">B2J93_5582</name>
</gene>
<feature type="region of interest" description="Disordered" evidence="1">
    <location>
        <begin position="159"/>
        <end position="225"/>
    </location>
</feature>
<keyword evidence="3" id="KW-1185">Reference proteome</keyword>
<sequence>MLFSHFTRDKTDPSDSLAERLELRRRMGRWGASGQDGWPSAWTGPSRPPCRVPGVSELGAGDKIGSSLTTTRSISTVSAMLSAPTAVVRRPAYRIGQAARDLDLAALYGAPPQTADGRPHTGPPGGRQGAYPGRRSRLKLRLAPPLCAPYRVPDVRAPQLSLITTGRGDERSGQPGSSRAPLDTHAGPAACPSGERATTSTRAAPGIVTEEDGNAGAGREQSTVS</sequence>
<evidence type="ECO:0000256" key="1">
    <source>
        <dbReference type="SAM" id="MobiDB-lite"/>
    </source>
</evidence>
<protein>
    <submittedName>
        <fullName evidence="2">Uncharacterized protein</fullName>
    </submittedName>
</protein>
<proteinExistence type="predicted"/>
<dbReference type="EMBL" id="MZNU01000281">
    <property type="protein sequence ID" value="OWP01302.1"/>
    <property type="molecule type" value="Genomic_DNA"/>
</dbReference>
<evidence type="ECO:0000313" key="3">
    <source>
        <dbReference type="Proteomes" id="UP000242519"/>
    </source>
</evidence>
<accession>A0A218Z0L8</accession>
<reference evidence="2 3" key="1">
    <citation type="submission" date="2017-04" db="EMBL/GenBank/DDBJ databases">
        <title>Draft genome sequence of Marssonina coronaria NL1: causal agent of apple blotch.</title>
        <authorList>
            <person name="Cheng Q."/>
        </authorList>
    </citation>
    <scope>NUCLEOTIDE SEQUENCE [LARGE SCALE GENOMIC DNA]</scope>
    <source>
        <strain evidence="2 3">NL1</strain>
    </source>
</reference>
<dbReference type="InParanoid" id="A0A218Z0L8"/>
<evidence type="ECO:0000313" key="2">
    <source>
        <dbReference type="EMBL" id="OWP01302.1"/>
    </source>
</evidence>
<dbReference type="AlphaFoldDB" id="A0A218Z0L8"/>
<name>A0A218Z0L8_9HELO</name>
<comment type="caution">
    <text evidence="2">The sequence shown here is derived from an EMBL/GenBank/DDBJ whole genome shotgun (WGS) entry which is preliminary data.</text>
</comment>
<feature type="region of interest" description="Disordered" evidence="1">
    <location>
        <begin position="109"/>
        <end position="133"/>
    </location>
</feature>
<organism evidence="2 3">
    <name type="scientific">Diplocarpon coronariae</name>
    <dbReference type="NCBI Taxonomy" id="2795749"/>
    <lineage>
        <taxon>Eukaryota</taxon>
        <taxon>Fungi</taxon>
        <taxon>Dikarya</taxon>
        <taxon>Ascomycota</taxon>
        <taxon>Pezizomycotina</taxon>
        <taxon>Leotiomycetes</taxon>
        <taxon>Helotiales</taxon>
        <taxon>Drepanopezizaceae</taxon>
        <taxon>Diplocarpon</taxon>
    </lineage>
</organism>
<dbReference type="Proteomes" id="UP000242519">
    <property type="component" value="Unassembled WGS sequence"/>
</dbReference>